<evidence type="ECO:0000313" key="3">
    <source>
        <dbReference type="Proteomes" id="UP000184442"/>
    </source>
</evidence>
<dbReference type="STRING" id="1122184.SAMN02745176_02290"/>
<keyword evidence="3" id="KW-1185">Reference proteome</keyword>
<dbReference type="EMBL" id="FQZS01000014">
    <property type="protein sequence ID" value="SHJ06288.1"/>
    <property type="molecule type" value="Genomic_DNA"/>
</dbReference>
<name>A0A1M6G8P2_9FIRM</name>
<dbReference type="Proteomes" id="UP000184442">
    <property type="component" value="Unassembled WGS sequence"/>
</dbReference>
<organism evidence="2 3">
    <name type="scientific">Lutispora thermophila DSM 19022</name>
    <dbReference type="NCBI Taxonomy" id="1122184"/>
    <lineage>
        <taxon>Bacteria</taxon>
        <taxon>Bacillati</taxon>
        <taxon>Bacillota</taxon>
        <taxon>Clostridia</taxon>
        <taxon>Lutisporales</taxon>
        <taxon>Lutisporaceae</taxon>
        <taxon>Lutispora</taxon>
    </lineage>
</organism>
<gene>
    <name evidence="2" type="ORF">SAMN02745176_02290</name>
</gene>
<reference evidence="2 3" key="1">
    <citation type="submission" date="2016-11" db="EMBL/GenBank/DDBJ databases">
        <authorList>
            <person name="Jaros S."/>
            <person name="Januszkiewicz K."/>
            <person name="Wedrychowicz H."/>
        </authorList>
    </citation>
    <scope>NUCLEOTIDE SEQUENCE [LARGE SCALE GENOMIC DNA]</scope>
    <source>
        <strain evidence="2 3">DSM 19022</strain>
    </source>
</reference>
<accession>A0A1M6G8P2</accession>
<feature type="region of interest" description="Disordered" evidence="1">
    <location>
        <begin position="49"/>
        <end position="100"/>
    </location>
</feature>
<proteinExistence type="predicted"/>
<dbReference type="RefSeq" id="WP_073026331.1">
    <property type="nucleotide sequence ID" value="NZ_FQZS01000014.1"/>
</dbReference>
<evidence type="ECO:0000313" key="2">
    <source>
        <dbReference type="EMBL" id="SHJ06288.1"/>
    </source>
</evidence>
<evidence type="ECO:0000256" key="1">
    <source>
        <dbReference type="SAM" id="MobiDB-lite"/>
    </source>
</evidence>
<protein>
    <submittedName>
        <fullName evidence="2">Uncharacterized protein</fullName>
    </submittedName>
</protein>
<dbReference type="AlphaFoldDB" id="A0A1M6G8P2"/>
<sequence length="100" mass="11829">MPIRSVDLQVLFPKVPEVQKIKNAENEVYKNNQQINIIQDSIKRKEDLKRINKNDKAYKVNINKDGKNNRGKNQEKSQKKKDKDNKEKEYYKGGKIDIKI</sequence>